<evidence type="ECO:0000313" key="4">
    <source>
        <dbReference type="EMBL" id="BDH79395.1"/>
    </source>
</evidence>
<evidence type="ECO:0000313" key="5">
    <source>
        <dbReference type="Proteomes" id="UP000831817"/>
    </source>
</evidence>
<accession>A0ABM7YDR6</accession>
<sequence length="392" mass="45447">MIKSKYLYLQKLTRNIRLKSSNFEKEIEGSTPPSVFIGSYNYPKVYAGPLVTTDNSEVQLMDLPEEWIPQGKSIQDIIGYRLNLVRGKQRVHVKDFNNKLVEKLQEITLAKSPVDSEALFSYKPRGVQFFNDEHPPHGPSAPIEYFQVDNIRWDRHLEKAYYDTDLKASDAIYNLYKVGVPFSTIQKSLSVGALGVEERRRLVPTRWSITACDSILADKLLKRIQTYETIDYYRVHEFESFKNKYIIILTPTRWQYEWIEVFLGVIGSEKLIFSDYEVGGSKRGYSRVGGCYYSSKMAVLDALDREKKQAGAIVLREAYKGYIPLGVFNVRENVKNAMSQNPKEFNTLNSMLKYIKSRLNLELDEYMRESHLLRETSRQTSLDEFTQKGRSP</sequence>
<dbReference type="RefSeq" id="WP_248565211.1">
    <property type="nucleotide sequence ID" value="NZ_AP025698.1"/>
</dbReference>
<comment type="caution">
    <text evidence="1">Lacks conserved residue(s) required for the propagation of feature annotation.</text>
</comment>
<name>A0ABM7YDR6_9EURY</name>
<reference evidence="4 5" key="1">
    <citation type="submission" date="2022-04" db="EMBL/GenBank/DDBJ databases">
        <title>Complete genome of Methanothermobacter tenebrarum strain RMAS.</title>
        <authorList>
            <person name="Nakamura K."/>
            <person name="Oshima K."/>
            <person name="Hattori M."/>
            <person name="Kamagata Y."/>
            <person name="Takamizawa K."/>
        </authorList>
    </citation>
    <scope>NUCLEOTIDE SEQUENCE [LARGE SCALE GENOMIC DNA]</scope>
    <source>
        <strain evidence="4 5">RMAS</strain>
    </source>
</reference>
<comment type="similarity">
    <text evidence="1">Belongs to the Nre family.</text>
</comment>
<evidence type="ECO:0000256" key="1">
    <source>
        <dbReference type="HAMAP-Rule" id="MF_02096"/>
    </source>
</evidence>
<dbReference type="Proteomes" id="UP000831817">
    <property type="component" value="Chromosome"/>
</dbReference>
<dbReference type="HAMAP" id="MF_02096">
    <property type="entry name" value="Nre"/>
    <property type="match status" value="1"/>
</dbReference>
<comment type="function">
    <text evidence="1">Involved in DNA damage repair.</text>
</comment>
<dbReference type="InterPro" id="IPR006979">
    <property type="entry name" value="Nre_C"/>
</dbReference>
<gene>
    <name evidence="4" type="ORF">MTTB_07740</name>
</gene>
<protein>
    <recommendedName>
        <fullName evidence="1">DNA repair protein</fullName>
    </recommendedName>
</protein>
<dbReference type="Pfam" id="PF04895">
    <property type="entry name" value="Nre_C"/>
    <property type="match status" value="1"/>
</dbReference>
<dbReference type="InterPro" id="IPR033167">
    <property type="entry name" value="Nre"/>
</dbReference>
<organism evidence="4 5">
    <name type="scientific">Methanothermobacter tenebrarum</name>
    <dbReference type="NCBI Taxonomy" id="680118"/>
    <lineage>
        <taxon>Archaea</taxon>
        <taxon>Methanobacteriati</taxon>
        <taxon>Methanobacteriota</taxon>
        <taxon>Methanomada group</taxon>
        <taxon>Methanobacteria</taxon>
        <taxon>Methanobacteriales</taxon>
        <taxon>Methanobacteriaceae</taxon>
        <taxon>Methanothermobacter</taxon>
    </lineage>
</organism>
<dbReference type="PANTHER" id="PTHR38136:SF2">
    <property type="entry name" value="DNA REPAIR PROTEIN"/>
    <property type="match status" value="1"/>
</dbReference>
<keyword evidence="1" id="KW-0227">DNA damage</keyword>
<evidence type="ECO:0000259" key="2">
    <source>
        <dbReference type="Pfam" id="PF04894"/>
    </source>
</evidence>
<proteinExistence type="inferred from homology"/>
<keyword evidence="1" id="KW-0234">DNA repair</keyword>
<dbReference type="GeneID" id="71965293"/>
<dbReference type="PANTHER" id="PTHR38136">
    <property type="entry name" value="DNA REPAIR PROTEIN"/>
    <property type="match status" value="1"/>
</dbReference>
<dbReference type="Pfam" id="PF04894">
    <property type="entry name" value="Nre_N"/>
    <property type="match status" value="1"/>
</dbReference>
<dbReference type="InterPro" id="IPR006978">
    <property type="entry name" value="Nre_N"/>
</dbReference>
<evidence type="ECO:0000259" key="3">
    <source>
        <dbReference type="Pfam" id="PF04895"/>
    </source>
</evidence>
<feature type="domain" description="Archaeal Nre N-terminal" evidence="2">
    <location>
        <begin position="5"/>
        <end position="263"/>
    </location>
</feature>
<keyword evidence="5" id="KW-1185">Reference proteome</keyword>
<dbReference type="EMBL" id="AP025698">
    <property type="protein sequence ID" value="BDH79395.1"/>
    <property type="molecule type" value="Genomic_DNA"/>
</dbReference>
<feature type="domain" description="Archaeal Nre C-terminal" evidence="3">
    <location>
        <begin position="281"/>
        <end position="385"/>
    </location>
</feature>